<comment type="caution">
    <text evidence="8">The sequence shown here is derived from an EMBL/GenBank/DDBJ whole genome shotgun (WGS) entry which is preliminary data.</text>
</comment>
<dbReference type="FunCoup" id="G7DUQ1">
    <property type="interactions" value="70"/>
</dbReference>
<dbReference type="STRING" id="764103.G7DUQ1"/>
<dbReference type="AlphaFoldDB" id="G7DUQ1"/>
<gene>
    <name evidence="8" type="primary">Mo00960</name>
    <name evidence="8" type="ORF">E5Q_00960</name>
</gene>
<keyword evidence="2" id="KW-0999">Mitochondrion inner membrane</keyword>
<feature type="region of interest" description="Disordered" evidence="7">
    <location>
        <begin position="21"/>
        <end position="43"/>
    </location>
</feature>
<dbReference type="Pfam" id="PF02046">
    <property type="entry name" value="COX6A"/>
    <property type="match status" value="1"/>
</dbReference>
<evidence type="ECO:0000256" key="2">
    <source>
        <dbReference type="ARBA" id="ARBA00022792"/>
    </source>
</evidence>
<evidence type="ECO:0000256" key="5">
    <source>
        <dbReference type="ARBA" id="ARBA00023136"/>
    </source>
</evidence>
<evidence type="ECO:0000256" key="1">
    <source>
        <dbReference type="ARBA" id="ARBA00004273"/>
    </source>
</evidence>
<sequence length="147" mass="16619">MFLRAVRPVALGARSIANVPGRRHASTQGSPLTLNTEVTGGGAQQKSPFFEEREHIHEHARGAADLWRKISLYVAIPAAVIAYLNVRNLEQEHHEHLEHIKEENGGELPERVVYDFNNIRKKEFPWGRESLFFNPKTNISAAEGEDE</sequence>
<dbReference type="SUPFAM" id="SSF81411">
    <property type="entry name" value="Mitochondrial cytochrome c oxidase subunit VIa"/>
    <property type="match status" value="1"/>
</dbReference>
<accession>G7DUQ1</accession>
<evidence type="ECO:0000256" key="3">
    <source>
        <dbReference type="ARBA" id="ARBA00022946"/>
    </source>
</evidence>
<name>G7DUQ1_MIXOS</name>
<proteinExistence type="inferred from homology"/>
<dbReference type="RefSeq" id="XP_014565812.1">
    <property type="nucleotide sequence ID" value="XM_014710326.1"/>
</dbReference>
<keyword evidence="5" id="KW-0472">Membrane</keyword>
<reference evidence="8 9" key="1">
    <citation type="journal article" date="2011" name="J. Gen. Appl. Microbiol.">
        <title>Draft genome sequencing of the enigmatic basidiomycete Mixia osmundae.</title>
        <authorList>
            <person name="Nishida H."/>
            <person name="Nagatsuka Y."/>
            <person name="Sugiyama J."/>
        </authorList>
    </citation>
    <scope>NUCLEOTIDE SEQUENCE [LARGE SCALE GENOMIC DNA]</scope>
    <source>
        <strain evidence="9">CBS 9802 / IAM 14324 / JCM 22182 / KY 12970</strain>
    </source>
</reference>
<evidence type="ECO:0000256" key="6">
    <source>
        <dbReference type="RuleBase" id="RU004396"/>
    </source>
</evidence>
<evidence type="ECO:0000313" key="9">
    <source>
        <dbReference type="Proteomes" id="UP000009131"/>
    </source>
</evidence>
<dbReference type="OrthoDB" id="5947505at2759"/>
<evidence type="ECO:0000313" key="8">
    <source>
        <dbReference type="EMBL" id="GAA94311.1"/>
    </source>
</evidence>
<dbReference type="InterPro" id="IPR001349">
    <property type="entry name" value="Cyt_c_oxidase_su6a"/>
</dbReference>
<dbReference type="PANTHER" id="PTHR11504:SF0">
    <property type="entry name" value="CYTOCHROME C OXIDASE SUBUNIT"/>
    <property type="match status" value="1"/>
</dbReference>
<dbReference type="GO" id="GO:0005743">
    <property type="term" value="C:mitochondrial inner membrane"/>
    <property type="evidence" value="ECO:0007669"/>
    <property type="project" value="UniProtKB-SubCell"/>
</dbReference>
<keyword evidence="4" id="KW-0496">Mitochondrion</keyword>
<evidence type="ECO:0000256" key="4">
    <source>
        <dbReference type="ARBA" id="ARBA00023128"/>
    </source>
</evidence>
<dbReference type="Proteomes" id="UP000009131">
    <property type="component" value="Unassembled WGS sequence"/>
</dbReference>
<dbReference type="InParanoid" id="G7DUQ1"/>
<evidence type="ECO:0000256" key="7">
    <source>
        <dbReference type="SAM" id="MobiDB-lite"/>
    </source>
</evidence>
<dbReference type="PANTHER" id="PTHR11504">
    <property type="entry name" value="CYTOCHROME C OXIDASE POLYPEPTIDE VIA"/>
    <property type="match status" value="1"/>
</dbReference>
<dbReference type="GO" id="GO:0006123">
    <property type="term" value="P:mitochondrial electron transport, cytochrome c to oxygen"/>
    <property type="evidence" value="ECO:0007669"/>
    <property type="project" value="TreeGrafter"/>
</dbReference>
<dbReference type="Gene3D" id="4.10.95.10">
    <property type="entry name" value="Cytochrome c oxidase, subunit VIa"/>
    <property type="match status" value="1"/>
</dbReference>
<reference evidence="8 9" key="2">
    <citation type="journal article" date="2012" name="Open Biol.">
        <title>Characteristics of nucleosomes and linker DNA regions on the genome of the basidiomycete Mixia osmundae revealed by mono- and dinucleosome mapping.</title>
        <authorList>
            <person name="Nishida H."/>
            <person name="Kondo S."/>
            <person name="Matsumoto T."/>
            <person name="Suzuki Y."/>
            <person name="Yoshikawa H."/>
            <person name="Taylor T.D."/>
            <person name="Sugiyama J."/>
        </authorList>
    </citation>
    <scope>NUCLEOTIDE SEQUENCE [LARGE SCALE GENOMIC DNA]</scope>
    <source>
        <strain evidence="9">CBS 9802 / IAM 14324 / JCM 22182 / KY 12970</strain>
    </source>
</reference>
<dbReference type="InterPro" id="IPR036418">
    <property type="entry name" value="Cyt_c_oxidase_su6a_sf"/>
</dbReference>
<comment type="subcellular location">
    <subcellularLocation>
        <location evidence="1">Mitochondrion inner membrane</location>
    </subcellularLocation>
</comment>
<keyword evidence="3" id="KW-0809">Transit peptide</keyword>
<dbReference type="EMBL" id="BABT02000032">
    <property type="protein sequence ID" value="GAA94311.1"/>
    <property type="molecule type" value="Genomic_DNA"/>
</dbReference>
<protein>
    <submittedName>
        <fullName evidence="8">Uncharacterized protein</fullName>
    </submittedName>
</protein>
<organism evidence="8 9">
    <name type="scientific">Mixia osmundae (strain CBS 9802 / IAM 14324 / JCM 22182 / KY 12970)</name>
    <dbReference type="NCBI Taxonomy" id="764103"/>
    <lineage>
        <taxon>Eukaryota</taxon>
        <taxon>Fungi</taxon>
        <taxon>Dikarya</taxon>
        <taxon>Basidiomycota</taxon>
        <taxon>Pucciniomycotina</taxon>
        <taxon>Mixiomycetes</taxon>
        <taxon>Mixiales</taxon>
        <taxon>Mixiaceae</taxon>
        <taxon>Mixia</taxon>
    </lineage>
</organism>
<keyword evidence="9" id="KW-1185">Reference proteome</keyword>
<comment type="similarity">
    <text evidence="6">Belongs to the cytochrome c oxidase subunit 6A family.</text>
</comment>
<dbReference type="GO" id="GO:0030234">
    <property type="term" value="F:enzyme regulator activity"/>
    <property type="evidence" value="ECO:0007669"/>
    <property type="project" value="TreeGrafter"/>
</dbReference>
<dbReference type="eggNOG" id="KOG3469">
    <property type="taxonomic scope" value="Eukaryota"/>
</dbReference>
<feature type="compositionally biased region" description="Polar residues" evidence="7">
    <location>
        <begin position="26"/>
        <end position="38"/>
    </location>
</feature>
<dbReference type="HOGENOM" id="CLU_122515_0_2_1"/>